<dbReference type="EMBL" id="RDQH01000338">
    <property type="protein sequence ID" value="RXH81855.1"/>
    <property type="molecule type" value="Genomic_DNA"/>
</dbReference>
<evidence type="ECO:0000313" key="1">
    <source>
        <dbReference type="EMBL" id="RXH81855.1"/>
    </source>
</evidence>
<protein>
    <submittedName>
        <fullName evidence="1">Uncharacterized protein</fullName>
    </submittedName>
</protein>
<proteinExistence type="predicted"/>
<dbReference type="AlphaFoldDB" id="A0A498II88"/>
<sequence length="47" mass="5423">MEGGMEPTNCLSPRSRIKILWVTRWHVMPTQLQNLAKPSDQIRFQAG</sequence>
<accession>A0A498II88</accession>
<dbReference type="Proteomes" id="UP000290289">
    <property type="component" value="Chromosome 12"/>
</dbReference>
<reference evidence="1 2" key="1">
    <citation type="submission" date="2018-10" db="EMBL/GenBank/DDBJ databases">
        <title>A high-quality apple genome assembly.</title>
        <authorList>
            <person name="Hu J."/>
        </authorList>
    </citation>
    <scope>NUCLEOTIDE SEQUENCE [LARGE SCALE GENOMIC DNA]</scope>
    <source>
        <strain evidence="2">cv. HFTH1</strain>
        <tissue evidence="1">Young leaf</tissue>
    </source>
</reference>
<name>A0A498II88_MALDO</name>
<comment type="caution">
    <text evidence="1">The sequence shown here is derived from an EMBL/GenBank/DDBJ whole genome shotgun (WGS) entry which is preliminary data.</text>
</comment>
<gene>
    <name evidence="1" type="ORF">DVH24_036196</name>
</gene>
<keyword evidence="2" id="KW-1185">Reference proteome</keyword>
<evidence type="ECO:0000313" key="2">
    <source>
        <dbReference type="Proteomes" id="UP000290289"/>
    </source>
</evidence>
<organism evidence="1 2">
    <name type="scientific">Malus domestica</name>
    <name type="common">Apple</name>
    <name type="synonym">Pyrus malus</name>
    <dbReference type="NCBI Taxonomy" id="3750"/>
    <lineage>
        <taxon>Eukaryota</taxon>
        <taxon>Viridiplantae</taxon>
        <taxon>Streptophyta</taxon>
        <taxon>Embryophyta</taxon>
        <taxon>Tracheophyta</taxon>
        <taxon>Spermatophyta</taxon>
        <taxon>Magnoliopsida</taxon>
        <taxon>eudicotyledons</taxon>
        <taxon>Gunneridae</taxon>
        <taxon>Pentapetalae</taxon>
        <taxon>rosids</taxon>
        <taxon>fabids</taxon>
        <taxon>Rosales</taxon>
        <taxon>Rosaceae</taxon>
        <taxon>Amygdaloideae</taxon>
        <taxon>Maleae</taxon>
        <taxon>Malus</taxon>
    </lineage>
</organism>